<keyword evidence="1" id="KW-0732">Signal</keyword>
<feature type="chain" id="PRO_5025374129" description="SH2 domain-containing protein" evidence="1">
    <location>
        <begin position="22"/>
        <end position="410"/>
    </location>
</feature>
<sequence>MYRPMATFVTFHLLKLQWTSAVFHEKEMVLTGLFEPACCLYPAQMLVQPDGSFIIRSSTTQSYVVREPCELSTIYNNQDSRVLSEMQSRLRVQDTRTRTYAHQNAFQRYSDICSGSTTRQHKIDVKGTTSSVPKTITGNGKRKVKTCDDSNVFQAYSALCARNVRPRCLSNVLEPVDVPNFSGTQNDSCDVFEKYTNMCDRLLADNNNLTSSFIPSKDTTTICHLGSTQHGSARRKTQPTPPPVEAFDCLSIGMADTVGNLHHASHEHITSELPHTNDTDCAAILVSNQHKRTRQNSQVSLPVCEASSLKRVFHSTVLDKRTHVGYINQPPHRIPRARMQGCSSSVIGVEFKTMFCSIFTNGLVSDICLQEECHQSLDTAAVIARCADIKDTSQDYVCDIELPSLKRSDL</sequence>
<organism evidence="2">
    <name type="scientific">Tanacetum cinerariifolium</name>
    <name type="common">Dalmatian daisy</name>
    <name type="synonym">Chrysanthemum cinerariifolium</name>
    <dbReference type="NCBI Taxonomy" id="118510"/>
    <lineage>
        <taxon>Eukaryota</taxon>
        <taxon>Viridiplantae</taxon>
        <taxon>Streptophyta</taxon>
        <taxon>Embryophyta</taxon>
        <taxon>Tracheophyta</taxon>
        <taxon>Spermatophyta</taxon>
        <taxon>Magnoliopsida</taxon>
        <taxon>eudicotyledons</taxon>
        <taxon>Gunneridae</taxon>
        <taxon>Pentapetalae</taxon>
        <taxon>asterids</taxon>
        <taxon>campanulids</taxon>
        <taxon>Asterales</taxon>
        <taxon>Asteraceae</taxon>
        <taxon>Asteroideae</taxon>
        <taxon>Anthemideae</taxon>
        <taxon>Anthemidinae</taxon>
        <taxon>Tanacetum</taxon>
    </lineage>
</organism>
<evidence type="ECO:0000313" key="2">
    <source>
        <dbReference type="EMBL" id="GEW79211.1"/>
    </source>
</evidence>
<proteinExistence type="predicted"/>
<comment type="caution">
    <text evidence="2">The sequence shown here is derived from an EMBL/GenBank/DDBJ whole genome shotgun (WGS) entry which is preliminary data.</text>
</comment>
<accession>A0A699GY86</accession>
<gene>
    <name evidence="2" type="ORF">Tci_251187</name>
</gene>
<evidence type="ECO:0000256" key="1">
    <source>
        <dbReference type="SAM" id="SignalP"/>
    </source>
</evidence>
<name>A0A699GY86_TANCI</name>
<evidence type="ECO:0008006" key="3">
    <source>
        <dbReference type="Google" id="ProtNLM"/>
    </source>
</evidence>
<feature type="signal peptide" evidence="1">
    <location>
        <begin position="1"/>
        <end position="21"/>
    </location>
</feature>
<dbReference type="EMBL" id="BKCJ010074181">
    <property type="protein sequence ID" value="GEW79211.1"/>
    <property type="molecule type" value="Genomic_DNA"/>
</dbReference>
<protein>
    <recommendedName>
        <fullName evidence="3">SH2 domain-containing protein</fullName>
    </recommendedName>
</protein>
<reference evidence="2" key="1">
    <citation type="journal article" date="2019" name="Sci. Rep.">
        <title>Draft genome of Tanacetum cinerariifolium, the natural source of mosquito coil.</title>
        <authorList>
            <person name="Yamashiro T."/>
            <person name="Shiraishi A."/>
            <person name="Satake H."/>
            <person name="Nakayama K."/>
        </authorList>
    </citation>
    <scope>NUCLEOTIDE SEQUENCE</scope>
</reference>
<dbReference type="AlphaFoldDB" id="A0A699GY86"/>